<dbReference type="Proteomes" id="UP001595755">
    <property type="component" value="Unassembled WGS sequence"/>
</dbReference>
<comment type="caution">
    <text evidence="1">The sequence shown here is derived from an EMBL/GenBank/DDBJ whole genome shotgun (WGS) entry which is preliminary data.</text>
</comment>
<evidence type="ECO:0000313" key="2">
    <source>
        <dbReference type="Proteomes" id="UP001595755"/>
    </source>
</evidence>
<evidence type="ECO:0000313" key="1">
    <source>
        <dbReference type="EMBL" id="MFC4306404.1"/>
    </source>
</evidence>
<keyword evidence="2" id="KW-1185">Reference proteome</keyword>
<gene>
    <name evidence="1" type="ORF">ACFO1S_23550</name>
</gene>
<organism evidence="1 2">
    <name type="scientific">Cohnella boryungensis</name>
    <dbReference type="NCBI Taxonomy" id="768479"/>
    <lineage>
        <taxon>Bacteria</taxon>
        <taxon>Bacillati</taxon>
        <taxon>Bacillota</taxon>
        <taxon>Bacilli</taxon>
        <taxon>Bacillales</taxon>
        <taxon>Paenibacillaceae</taxon>
        <taxon>Cohnella</taxon>
    </lineage>
</organism>
<dbReference type="EMBL" id="JBHSED010000058">
    <property type="protein sequence ID" value="MFC4306404.1"/>
    <property type="molecule type" value="Genomic_DNA"/>
</dbReference>
<name>A0ABV8SIX9_9BACL</name>
<sequence>MLNEVIKRLQLREEELPFWIIRVDVIESAIKVLLPEDQHFVELKYIQRLSNDDLMDRFHLSPSMLYRKRQDILQQLYVEAGGEKSVLWLTWQKQDA</sequence>
<accession>A0ABV8SIX9</accession>
<reference evidence="2" key="1">
    <citation type="journal article" date="2019" name="Int. J. Syst. Evol. Microbiol.">
        <title>The Global Catalogue of Microorganisms (GCM) 10K type strain sequencing project: providing services to taxonomists for standard genome sequencing and annotation.</title>
        <authorList>
            <consortium name="The Broad Institute Genomics Platform"/>
            <consortium name="The Broad Institute Genome Sequencing Center for Infectious Disease"/>
            <person name="Wu L."/>
            <person name="Ma J."/>
        </authorList>
    </citation>
    <scope>NUCLEOTIDE SEQUENCE [LARGE SCALE GENOMIC DNA]</scope>
    <source>
        <strain evidence="2">CGMCC 4.1641</strain>
    </source>
</reference>
<protein>
    <submittedName>
        <fullName evidence="1">Uncharacterized protein</fullName>
    </submittedName>
</protein>
<proteinExistence type="predicted"/>